<protein>
    <submittedName>
        <fullName evidence="1">Uncharacterized protein</fullName>
    </submittedName>
</protein>
<accession>X1RGP0</accession>
<comment type="caution">
    <text evidence="1">The sequence shown here is derived from an EMBL/GenBank/DDBJ whole genome shotgun (WGS) entry which is preliminary data.</text>
</comment>
<sequence>MQQNEAPPQQKAPIVRVCWDELFDFMRGWFAKTAPILEKPIFELNRYSGVLGAWQKVVEWKVTGGSRGELKEISVICDSYTTLKVRIIVAGLERTDKQLQTALTLPYQDLKLISGQVVVVFCKSDGATAIVFDACIIGKEIVKL</sequence>
<dbReference type="EMBL" id="BARW01014772">
    <property type="protein sequence ID" value="GAI79783.1"/>
    <property type="molecule type" value="Genomic_DNA"/>
</dbReference>
<proteinExistence type="predicted"/>
<gene>
    <name evidence="1" type="ORF">S12H4_26093</name>
</gene>
<organism evidence="1">
    <name type="scientific">marine sediment metagenome</name>
    <dbReference type="NCBI Taxonomy" id="412755"/>
    <lineage>
        <taxon>unclassified sequences</taxon>
        <taxon>metagenomes</taxon>
        <taxon>ecological metagenomes</taxon>
    </lineage>
</organism>
<reference evidence="1" key="1">
    <citation type="journal article" date="2014" name="Front. Microbiol.">
        <title>High frequency of phylogenetically diverse reductive dehalogenase-homologous genes in deep subseafloor sedimentary metagenomes.</title>
        <authorList>
            <person name="Kawai M."/>
            <person name="Futagami T."/>
            <person name="Toyoda A."/>
            <person name="Takaki Y."/>
            <person name="Nishi S."/>
            <person name="Hori S."/>
            <person name="Arai W."/>
            <person name="Tsubouchi T."/>
            <person name="Morono Y."/>
            <person name="Uchiyama I."/>
            <person name="Ito T."/>
            <person name="Fujiyama A."/>
            <person name="Inagaki F."/>
            <person name="Takami H."/>
        </authorList>
    </citation>
    <scope>NUCLEOTIDE SEQUENCE</scope>
    <source>
        <strain evidence="1">Expedition CK06-06</strain>
    </source>
</reference>
<evidence type="ECO:0000313" key="1">
    <source>
        <dbReference type="EMBL" id="GAI79783.1"/>
    </source>
</evidence>
<dbReference type="AlphaFoldDB" id="X1RGP0"/>
<name>X1RGP0_9ZZZZ</name>